<evidence type="ECO:0000256" key="8">
    <source>
        <dbReference type="ARBA" id="ARBA00022777"/>
    </source>
</evidence>
<proteinExistence type="inferred from homology"/>
<dbReference type="Pfam" id="PF08446">
    <property type="entry name" value="PAS_2"/>
    <property type="match status" value="1"/>
</dbReference>
<dbReference type="InterPro" id="IPR035965">
    <property type="entry name" value="PAS-like_dom_sf"/>
</dbReference>
<dbReference type="InterPro" id="IPR036890">
    <property type="entry name" value="HATPase_C_sf"/>
</dbReference>
<dbReference type="SUPFAM" id="SSF55781">
    <property type="entry name" value="GAF domain-like"/>
    <property type="match status" value="2"/>
</dbReference>
<comment type="caution">
    <text evidence="13">The sequence shown here is derived from an EMBL/GenBank/DDBJ whole genome shotgun (WGS) entry which is preliminary data.</text>
</comment>
<dbReference type="SUPFAM" id="SSF55785">
    <property type="entry name" value="PYP-like sensor domain (PAS domain)"/>
    <property type="match status" value="1"/>
</dbReference>
<evidence type="ECO:0000313" key="13">
    <source>
        <dbReference type="EMBL" id="GEP41335.1"/>
    </source>
</evidence>
<evidence type="ECO:0000256" key="10">
    <source>
        <dbReference type="ARBA" id="ARBA00023170"/>
    </source>
</evidence>
<dbReference type="CDD" id="cd00082">
    <property type="entry name" value="HisKA"/>
    <property type="match status" value="1"/>
</dbReference>
<dbReference type="Gene3D" id="1.10.287.130">
    <property type="match status" value="1"/>
</dbReference>
<protein>
    <recommendedName>
        <fullName evidence="3">histidine kinase</fullName>
        <ecNumber evidence="3">2.7.13.3</ecNumber>
    </recommendedName>
</protein>
<dbReference type="Gene3D" id="3.30.565.10">
    <property type="entry name" value="Histidine kinase-like ATPase, C-terminal domain"/>
    <property type="match status" value="1"/>
</dbReference>
<dbReference type="GO" id="GO:0006355">
    <property type="term" value="P:regulation of DNA-templated transcription"/>
    <property type="evidence" value="ECO:0007669"/>
    <property type="project" value="InterPro"/>
</dbReference>
<dbReference type="GO" id="GO:0009881">
    <property type="term" value="F:photoreceptor activity"/>
    <property type="evidence" value="ECO:0007669"/>
    <property type="project" value="UniProtKB-KW"/>
</dbReference>
<dbReference type="Gene3D" id="3.30.450.270">
    <property type="match status" value="1"/>
</dbReference>
<dbReference type="InterPro" id="IPR043150">
    <property type="entry name" value="Phytochrome_PHY_sf"/>
</dbReference>
<evidence type="ECO:0000256" key="7">
    <source>
        <dbReference type="ARBA" id="ARBA00022679"/>
    </source>
</evidence>
<dbReference type="InterPro" id="IPR001294">
    <property type="entry name" value="Phytochrome"/>
</dbReference>
<dbReference type="InterPro" id="IPR003018">
    <property type="entry name" value="GAF"/>
</dbReference>
<keyword evidence="9" id="KW-0157">Chromophore</keyword>
<dbReference type="InterPro" id="IPR003594">
    <property type="entry name" value="HATPase_dom"/>
</dbReference>
<dbReference type="InterPro" id="IPR005467">
    <property type="entry name" value="His_kinase_dom"/>
</dbReference>
<dbReference type="PRINTS" id="PR01033">
    <property type="entry name" value="PHYTOCHROME"/>
</dbReference>
<dbReference type="GO" id="GO:0000156">
    <property type="term" value="F:phosphorelay response regulator activity"/>
    <property type="evidence" value="ECO:0007669"/>
    <property type="project" value="TreeGrafter"/>
</dbReference>
<dbReference type="InterPro" id="IPR003661">
    <property type="entry name" value="HisK_dim/P_dom"/>
</dbReference>
<sequence>MSQPDPVSATQLDACSREPIHIPGSIQPHGALLVLSESDLTCLQASANCGGFLGGDFANLVGRKLVEASVSTAEALKLALADAGMPTSPVTMEIGGKRFDVSVQKTEAGLIVEFEAAGPNDAHFHRMLQQALADMKAAPDLTAQHERAARFVSEITGFERVMMYRFDADWHGQVVAEHLSAPVDSYMGLHFPATDIPVQARELYRQSWLRLIPDSSYKPVPVEPVLNPGTGKPLDMSFVSLRSVSPIHLEYLRNMNVAASMSISVIVDGRLWGLIACHHSQPRLLPYGIRAILEIFGQVVSFQIAARQEAELLSQFVQATEIQSQFFDVISGEKNVLDALVKYTPQLLRFMGATAAAVHVNAQTTLLGATPSEEQVKKLIEWLQTKELNPILETDALSQMYAPAAEFHESASGLLAVKLSRVEPHYLLWFRPEVVQTVVWAGQPDKPADPNERLTPRKSFAAWQQTVTGQALPWGEAERKGARELMQAINALVLRRTQTLLSENVELERRNTDLNSFAHIASHDLREPLRNLQNYLRFLREDHQLEFSSEALRKLSTMDALVTQSKELIDVLNTYSNIGRMEISTRTVNVDTVVNDVLASLESLIREKGTEIRRPRPLPVISCDPVLTREVFANLLTNALKYTVRDGRWIEIGAIEEPNAPVTFYVRDNGIGIREKHFEVIFRIFRRLHAHDEYGGGTGAGLTIVKNVVERHGGRVWLESKFGEGSTFYFQLQPAL</sequence>
<dbReference type="InterPro" id="IPR029016">
    <property type="entry name" value="GAF-like_dom_sf"/>
</dbReference>
<feature type="domain" description="Phytochrome chromophore attachment site" evidence="11">
    <location>
        <begin position="140"/>
        <end position="298"/>
    </location>
</feature>
<keyword evidence="14" id="KW-1185">Reference proteome</keyword>
<dbReference type="PROSITE" id="PS50109">
    <property type="entry name" value="HIS_KIN"/>
    <property type="match status" value="1"/>
</dbReference>
<dbReference type="Pfam" id="PF02518">
    <property type="entry name" value="HATPase_c"/>
    <property type="match status" value="1"/>
</dbReference>
<dbReference type="InterPro" id="IPR050351">
    <property type="entry name" value="BphY/WalK/GraS-like"/>
</dbReference>
<evidence type="ECO:0000256" key="9">
    <source>
        <dbReference type="ARBA" id="ARBA00022991"/>
    </source>
</evidence>
<evidence type="ECO:0000256" key="6">
    <source>
        <dbReference type="ARBA" id="ARBA00022606"/>
    </source>
</evidence>
<dbReference type="GO" id="GO:0007234">
    <property type="term" value="P:osmosensory signaling via phosphorelay pathway"/>
    <property type="evidence" value="ECO:0007669"/>
    <property type="project" value="TreeGrafter"/>
</dbReference>
<evidence type="ECO:0000259" key="12">
    <source>
        <dbReference type="PROSITE" id="PS50109"/>
    </source>
</evidence>
<keyword evidence="10" id="KW-0675">Receptor</keyword>
<reference evidence="13 14" key="1">
    <citation type="submission" date="2019-07" db="EMBL/GenBank/DDBJ databases">
        <title>Whole genome shotgun sequence of Brevifollis gellanilyticus NBRC 108608.</title>
        <authorList>
            <person name="Hosoyama A."/>
            <person name="Uohara A."/>
            <person name="Ohji S."/>
            <person name="Ichikawa N."/>
        </authorList>
    </citation>
    <scope>NUCLEOTIDE SEQUENCE [LARGE SCALE GENOMIC DNA]</scope>
    <source>
        <strain evidence="13 14">NBRC 108608</strain>
    </source>
</reference>
<dbReference type="Gene3D" id="3.30.450.20">
    <property type="entry name" value="PAS domain"/>
    <property type="match status" value="1"/>
</dbReference>
<dbReference type="InterPro" id="IPR036097">
    <property type="entry name" value="HisK_dim/P_sf"/>
</dbReference>
<evidence type="ECO:0000259" key="11">
    <source>
        <dbReference type="PROSITE" id="PS50046"/>
    </source>
</evidence>
<dbReference type="GO" id="GO:0000155">
    <property type="term" value="F:phosphorelay sensor kinase activity"/>
    <property type="evidence" value="ECO:0007669"/>
    <property type="project" value="InterPro"/>
</dbReference>
<dbReference type="Pfam" id="PF01590">
    <property type="entry name" value="GAF"/>
    <property type="match status" value="1"/>
</dbReference>
<dbReference type="PROSITE" id="PS50046">
    <property type="entry name" value="PHYTOCHROME_2"/>
    <property type="match status" value="1"/>
</dbReference>
<dbReference type="Proteomes" id="UP000321577">
    <property type="component" value="Unassembled WGS sequence"/>
</dbReference>
<dbReference type="RefSeq" id="WP_146848800.1">
    <property type="nucleotide sequence ID" value="NZ_BKAG01000003.1"/>
</dbReference>
<evidence type="ECO:0000256" key="4">
    <source>
        <dbReference type="ARBA" id="ARBA00022543"/>
    </source>
</evidence>
<dbReference type="GO" id="GO:0030295">
    <property type="term" value="F:protein kinase activator activity"/>
    <property type="evidence" value="ECO:0007669"/>
    <property type="project" value="TreeGrafter"/>
</dbReference>
<dbReference type="SMART" id="SM00387">
    <property type="entry name" value="HATPase_c"/>
    <property type="match status" value="1"/>
</dbReference>
<dbReference type="InterPro" id="IPR016132">
    <property type="entry name" value="Phyto_chromo_attachment"/>
</dbReference>
<dbReference type="OrthoDB" id="9766459at2"/>
<dbReference type="InterPro" id="IPR013515">
    <property type="entry name" value="Phytochrome_cen-reg"/>
</dbReference>
<dbReference type="Pfam" id="PF00360">
    <property type="entry name" value="PHY"/>
    <property type="match status" value="1"/>
</dbReference>
<dbReference type="SUPFAM" id="SSF47384">
    <property type="entry name" value="Homodimeric domain of signal transducing histidine kinase"/>
    <property type="match status" value="1"/>
</dbReference>
<evidence type="ECO:0000256" key="3">
    <source>
        <dbReference type="ARBA" id="ARBA00012438"/>
    </source>
</evidence>
<dbReference type="GO" id="GO:0009584">
    <property type="term" value="P:detection of visible light"/>
    <property type="evidence" value="ECO:0007669"/>
    <property type="project" value="InterPro"/>
</dbReference>
<dbReference type="AlphaFoldDB" id="A0A512M3L2"/>
<evidence type="ECO:0000256" key="1">
    <source>
        <dbReference type="ARBA" id="ARBA00000085"/>
    </source>
</evidence>
<feature type="domain" description="Histidine kinase" evidence="12">
    <location>
        <begin position="520"/>
        <end position="736"/>
    </location>
</feature>
<keyword evidence="5" id="KW-0597">Phosphoprotein</keyword>
<keyword evidence="8 13" id="KW-0418">Kinase</keyword>
<dbReference type="EC" id="2.7.13.3" evidence="3"/>
<evidence type="ECO:0000313" key="14">
    <source>
        <dbReference type="Proteomes" id="UP000321577"/>
    </source>
</evidence>
<dbReference type="Gene3D" id="3.30.450.40">
    <property type="match status" value="1"/>
</dbReference>
<organism evidence="13 14">
    <name type="scientific">Brevifollis gellanilyticus</name>
    <dbReference type="NCBI Taxonomy" id="748831"/>
    <lineage>
        <taxon>Bacteria</taxon>
        <taxon>Pseudomonadati</taxon>
        <taxon>Verrucomicrobiota</taxon>
        <taxon>Verrucomicrobiia</taxon>
        <taxon>Verrucomicrobiales</taxon>
        <taxon>Verrucomicrobiaceae</taxon>
    </lineage>
</organism>
<comment type="catalytic activity">
    <reaction evidence="1">
        <text>ATP + protein L-histidine = ADP + protein N-phospho-L-histidine.</text>
        <dbReference type="EC" id="2.7.13.3"/>
    </reaction>
</comment>
<dbReference type="EMBL" id="BKAG01000003">
    <property type="protein sequence ID" value="GEP41335.1"/>
    <property type="molecule type" value="Genomic_DNA"/>
</dbReference>
<accession>A0A512M3L2</accession>
<dbReference type="SUPFAM" id="SSF55874">
    <property type="entry name" value="ATPase domain of HSP90 chaperone/DNA topoisomerase II/histidine kinase"/>
    <property type="match status" value="1"/>
</dbReference>
<gene>
    <name evidence="13" type="ORF">BGE01nite_06260</name>
</gene>
<keyword evidence="7" id="KW-0808">Transferase</keyword>
<name>A0A512M3L2_9BACT</name>
<keyword evidence="4" id="KW-0600">Photoreceptor protein</keyword>
<dbReference type="PANTHER" id="PTHR42878:SF15">
    <property type="entry name" value="BACTERIOPHYTOCHROME"/>
    <property type="match status" value="1"/>
</dbReference>
<keyword evidence="6" id="KW-0716">Sensory transduction</keyword>
<evidence type="ECO:0000256" key="5">
    <source>
        <dbReference type="ARBA" id="ARBA00022553"/>
    </source>
</evidence>
<dbReference type="FunFam" id="3.30.565.10:FF:000006">
    <property type="entry name" value="Sensor histidine kinase WalK"/>
    <property type="match status" value="1"/>
</dbReference>
<dbReference type="SMART" id="SM00065">
    <property type="entry name" value="GAF"/>
    <property type="match status" value="1"/>
</dbReference>
<evidence type="ECO:0000256" key="2">
    <source>
        <dbReference type="ARBA" id="ARBA00006402"/>
    </source>
</evidence>
<dbReference type="PANTHER" id="PTHR42878">
    <property type="entry name" value="TWO-COMPONENT HISTIDINE KINASE"/>
    <property type="match status" value="1"/>
</dbReference>
<comment type="similarity">
    <text evidence="2">In the N-terminal section; belongs to the phytochrome family.</text>
</comment>
<dbReference type="InterPro" id="IPR013654">
    <property type="entry name" value="PAS_2"/>
</dbReference>